<evidence type="ECO:0000256" key="8">
    <source>
        <dbReference type="SAM" id="Phobius"/>
    </source>
</evidence>
<accession>A0ABR9QJZ6</accession>
<comment type="pathway">
    <text evidence="2">Cell wall biogenesis; peptidoglycan biosynthesis.</text>
</comment>
<feature type="region of interest" description="Disordered" evidence="7">
    <location>
        <begin position="714"/>
        <end position="738"/>
    </location>
</feature>
<dbReference type="CDD" id="cd06575">
    <property type="entry name" value="PASTA_Pbp2x-like_2"/>
    <property type="match status" value="1"/>
</dbReference>
<dbReference type="Pfam" id="PF03793">
    <property type="entry name" value="PASTA"/>
    <property type="match status" value="1"/>
</dbReference>
<organism evidence="10 11">
    <name type="scientific">Litchfieldia luteola</name>
    <dbReference type="NCBI Taxonomy" id="682179"/>
    <lineage>
        <taxon>Bacteria</taxon>
        <taxon>Bacillati</taxon>
        <taxon>Bacillota</taxon>
        <taxon>Bacilli</taxon>
        <taxon>Bacillales</taxon>
        <taxon>Bacillaceae</taxon>
        <taxon>Litchfieldia</taxon>
    </lineage>
</organism>
<dbReference type="Gene3D" id="2.20.70.70">
    <property type="match status" value="1"/>
</dbReference>
<feature type="domain" description="PASTA" evidence="9">
    <location>
        <begin position="597"/>
        <end position="654"/>
    </location>
</feature>
<evidence type="ECO:0000256" key="5">
    <source>
        <dbReference type="ARBA" id="ARBA00023136"/>
    </source>
</evidence>
<dbReference type="SMART" id="SM00740">
    <property type="entry name" value="PASTA"/>
    <property type="match status" value="2"/>
</dbReference>
<dbReference type="Pfam" id="PF03717">
    <property type="entry name" value="PBP_dimer"/>
    <property type="match status" value="1"/>
</dbReference>
<dbReference type="Gene3D" id="3.30.70.2110">
    <property type="match status" value="1"/>
</dbReference>
<sequence length="738" mass="81575">MKWQKSKNINRGAAIISIFFAMLFFLLIGRFTHIQTTGVVDGQVLAALAEKKYTKQRTIEAQRGTIYDRTGQAIAQDTPAYTVVAILDETLPSHVLDPFDTARKLAPLLNMSEEEVIKILTKDKKQVEFGSKGRDISHSLKLEIEALEIPGIAFIRDSKRYYPNGTFASHTIGYAQKVEDEDKSESVTVGMLGLEKSLNDYLVETDGYLKFQSDNRGFRLPETEEQIVPPQNGNDIYLTIDQKIQTFLEDSMNKVVQQYEPKKIIGIVAHAKTGEILAMSTRPSFDPNVRNISNYLNDAISYRFEPGSTMKIFTLAAAVEEGVYNGEEAFQSGEYHVGRFRIRDHNKRGWGKISYDEGVQRSSNVAFAKLAAEKLGTDTLLQYLNRFGFHQPTGINIDGEVNSIINFTYELEKITTAFGQGSAITPIQQVQAATAITNNGVMMKPYVVDRIVDSSTNKVINDYKPVEVGKPISEGTSKKVLDILETVVTSENGTGQVYAVDGYNVAGKTGTAQIPNPTGETPYLSGHGNNIFSFIGMAPKEDPKLIVYIAVEQPKLKEYEKGSEPVSMIFNPVMKNSLQYLNIEPVKKKESPGPTRGKLGIEIESYVGTEVEQVMTDLTAKGLNVISLGSGKVVKAQIPTNGENVILGERVVLLTEGNVVMPDVTGWSLRDVMKVANLVKLKPNVVGKGYVFQQNLAPGTKLKEDDYLIVHLKPPYSPEESSELEDGEEGLEESPPID</sequence>
<dbReference type="PANTHER" id="PTHR30627">
    <property type="entry name" value="PEPTIDOGLYCAN D,D-TRANSPEPTIDASE"/>
    <property type="match status" value="1"/>
</dbReference>
<comment type="subcellular location">
    <subcellularLocation>
        <location evidence="1">Membrane</location>
    </subcellularLocation>
</comment>
<keyword evidence="11" id="KW-1185">Reference proteome</keyword>
<dbReference type="PANTHER" id="PTHR30627:SF26">
    <property type="entry name" value="PENICILLIN-BINDING PROTEIN 2B"/>
    <property type="match status" value="1"/>
</dbReference>
<evidence type="ECO:0000259" key="9">
    <source>
        <dbReference type="PROSITE" id="PS51178"/>
    </source>
</evidence>
<dbReference type="Proteomes" id="UP001516662">
    <property type="component" value="Unassembled WGS sequence"/>
</dbReference>
<evidence type="ECO:0000256" key="3">
    <source>
        <dbReference type="ARBA" id="ARBA00007171"/>
    </source>
</evidence>
<dbReference type="Gene3D" id="3.40.710.10">
    <property type="entry name" value="DD-peptidase/beta-lactamase superfamily"/>
    <property type="match status" value="1"/>
</dbReference>
<evidence type="ECO:0000313" key="11">
    <source>
        <dbReference type="Proteomes" id="UP001516662"/>
    </source>
</evidence>
<dbReference type="InterPro" id="IPR001460">
    <property type="entry name" value="PCN-bd_Tpept"/>
</dbReference>
<evidence type="ECO:0000256" key="6">
    <source>
        <dbReference type="ARBA" id="ARBA00034000"/>
    </source>
</evidence>
<dbReference type="InterPro" id="IPR005543">
    <property type="entry name" value="PASTA_dom"/>
</dbReference>
<dbReference type="SUPFAM" id="SSF54184">
    <property type="entry name" value="Penicillin-binding protein 2x (pbp-2x), c-terminal domain"/>
    <property type="match status" value="2"/>
</dbReference>
<evidence type="ECO:0000256" key="2">
    <source>
        <dbReference type="ARBA" id="ARBA00004752"/>
    </source>
</evidence>
<dbReference type="EMBL" id="JADCLJ010000020">
    <property type="protein sequence ID" value="MBE4908826.1"/>
    <property type="molecule type" value="Genomic_DNA"/>
</dbReference>
<dbReference type="PROSITE" id="PS51178">
    <property type="entry name" value="PASTA"/>
    <property type="match status" value="2"/>
</dbReference>
<keyword evidence="8" id="KW-1133">Transmembrane helix</keyword>
<feature type="domain" description="PASTA" evidence="9">
    <location>
        <begin position="655"/>
        <end position="714"/>
    </location>
</feature>
<dbReference type="SUPFAM" id="SSF56519">
    <property type="entry name" value="Penicillin binding protein dimerisation domain"/>
    <property type="match status" value="1"/>
</dbReference>
<comment type="caution">
    <text evidence="10">The sequence shown here is derived from an EMBL/GenBank/DDBJ whole genome shotgun (WGS) entry which is preliminary data.</text>
</comment>
<comment type="catalytic activity">
    <reaction evidence="6">
        <text>Preferential cleavage: (Ac)2-L-Lys-D-Ala-|-D-Ala. Also transpeptidation of peptidyl-alanyl moieties that are N-acyl substituents of D-alanine.</text>
        <dbReference type="EC" id="3.4.16.4"/>
    </reaction>
</comment>
<dbReference type="Pfam" id="PF00905">
    <property type="entry name" value="Transpeptidase"/>
    <property type="match status" value="1"/>
</dbReference>
<protein>
    <recommendedName>
        <fullName evidence="4">serine-type D-Ala-D-Ala carboxypeptidase</fullName>
        <ecNumber evidence="4">3.4.16.4</ecNumber>
    </recommendedName>
</protein>
<keyword evidence="8" id="KW-0812">Transmembrane</keyword>
<evidence type="ECO:0000256" key="1">
    <source>
        <dbReference type="ARBA" id="ARBA00004370"/>
    </source>
</evidence>
<proteinExistence type="inferred from homology"/>
<dbReference type="InterPro" id="IPR050515">
    <property type="entry name" value="Beta-lactam/transpept"/>
</dbReference>
<name>A0ABR9QJZ6_9BACI</name>
<feature type="compositionally biased region" description="Acidic residues" evidence="7">
    <location>
        <begin position="720"/>
        <end position="732"/>
    </location>
</feature>
<reference evidence="10 11" key="1">
    <citation type="submission" date="2020-10" db="EMBL/GenBank/DDBJ databases">
        <title>Bacillus sp. HD4P25, an endophyte from a halophyte.</title>
        <authorList>
            <person name="Sun J.-Q."/>
        </authorList>
    </citation>
    <scope>NUCLEOTIDE SEQUENCE [LARGE SCALE GENOMIC DNA]</scope>
    <source>
        <strain evidence="10 11">YIM 93174</strain>
    </source>
</reference>
<evidence type="ECO:0000313" key="10">
    <source>
        <dbReference type="EMBL" id="MBE4908826.1"/>
    </source>
</evidence>
<dbReference type="InterPro" id="IPR005311">
    <property type="entry name" value="PBP_dimer"/>
</dbReference>
<dbReference type="InterPro" id="IPR036138">
    <property type="entry name" value="PBP_dimer_sf"/>
</dbReference>
<dbReference type="Gene3D" id="3.90.1310.10">
    <property type="entry name" value="Penicillin-binding protein 2a (Domain 2)"/>
    <property type="match status" value="1"/>
</dbReference>
<dbReference type="RefSeq" id="WP_193536840.1">
    <property type="nucleotide sequence ID" value="NZ_JADCLJ010000020.1"/>
</dbReference>
<comment type="similarity">
    <text evidence="3">Belongs to the transpeptidase family.</text>
</comment>
<evidence type="ECO:0000256" key="7">
    <source>
        <dbReference type="SAM" id="MobiDB-lite"/>
    </source>
</evidence>
<keyword evidence="5 8" id="KW-0472">Membrane</keyword>
<dbReference type="EC" id="3.4.16.4" evidence="4"/>
<dbReference type="CDD" id="cd06576">
    <property type="entry name" value="PASTA_Pbp2x-like_1"/>
    <property type="match status" value="1"/>
</dbReference>
<dbReference type="SUPFAM" id="SSF56601">
    <property type="entry name" value="beta-lactamase/transpeptidase-like"/>
    <property type="match status" value="1"/>
</dbReference>
<dbReference type="InterPro" id="IPR012338">
    <property type="entry name" value="Beta-lactam/transpept-like"/>
</dbReference>
<evidence type="ECO:0000256" key="4">
    <source>
        <dbReference type="ARBA" id="ARBA00012448"/>
    </source>
</evidence>
<gene>
    <name evidence="10" type="ORF">IMZ08_12230</name>
</gene>
<feature type="transmembrane region" description="Helical" evidence="8">
    <location>
        <begin position="12"/>
        <end position="31"/>
    </location>
</feature>